<accession>A0A3G8M6V9</accession>
<dbReference type="Proteomes" id="UP000273982">
    <property type="component" value="Chromosome"/>
</dbReference>
<proteinExistence type="predicted"/>
<dbReference type="AlphaFoldDB" id="A0A3G8M6V9"/>
<dbReference type="InterPro" id="IPR021734">
    <property type="entry name" value="DUF3303"/>
</dbReference>
<evidence type="ECO:0000313" key="2">
    <source>
        <dbReference type="Proteomes" id="UP000273982"/>
    </source>
</evidence>
<organism evidence="1 2">
    <name type="scientific">Methylocystis rosea</name>
    <dbReference type="NCBI Taxonomy" id="173366"/>
    <lineage>
        <taxon>Bacteria</taxon>
        <taxon>Pseudomonadati</taxon>
        <taxon>Pseudomonadota</taxon>
        <taxon>Alphaproteobacteria</taxon>
        <taxon>Hyphomicrobiales</taxon>
        <taxon>Methylocystaceae</taxon>
        <taxon>Methylocystis</taxon>
    </lineage>
</organism>
<dbReference type="Pfam" id="PF11746">
    <property type="entry name" value="DUF3303"/>
    <property type="match status" value="1"/>
</dbReference>
<dbReference type="RefSeq" id="WP_124739391.1">
    <property type="nucleotide sequence ID" value="NZ_CP034086.1"/>
</dbReference>
<gene>
    <name evidence="1" type="ORF">EHO51_13940</name>
</gene>
<reference evidence="1 2" key="1">
    <citation type="submission" date="2018-11" db="EMBL/GenBank/DDBJ databases">
        <title>Genome squencing of methanotrophic bacteria isolated from alkaline groundwater in Korea.</title>
        <authorList>
            <person name="Nguyen L.N."/>
        </authorList>
    </citation>
    <scope>NUCLEOTIDE SEQUENCE [LARGE SCALE GENOMIC DNA]</scope>
    <source>
        <strain evidence="1 2">GW6</strain>
    </source>
</reference>
<sequence>MLFAIYYEMTPERRDEVLKRFQKFGDAAPKGMKVVGNWLSVTLLEGWSIVEANDIADLGKLFQSWTDLNVNHITPVFDEDSAHSFLSANKK</sequence>
<dbReference type="KEGG" id="mros:EHO51_13940"/>
<dbReference type="EMBL" id="CP034086">
    <property type="protein sequence ID" value="AZG77739.1"/>
    <property type="molecule type" value="Genomic_DNA"/>
</dbReference>
<protein>
    <submittedName>
        <fullName evidence="1">DUF3303 domain-containing protein</fullName>
    </submittedName>
</protein>
<evidence type="ECO:0000313" key="1">
    <source>
        <dbReference type="EMBL" id="AZG77739.1"/>
    </source>
</evidence>
<name>A0A3G8M6V9_9HYPH</name>